<evidence type="ECO:0000313" key="2">
    <source>
        <dbReference type="EMBL" id="AWI26498.1"/>
    </source>
</evidence>
<evidence type="ECO:0000313" key="3">
    <source>
        <dbReference type="Proteomes" id="UP000244937"/>
    </source>
</evidence>
<dbReference type="AlphaFoldDB" id="A0A2S1SJA3"/>
<dbReference type="CDD" id="cd09083">
    <property type="entry name" value="EEP-1"/>
    <property type="match status" value="1"/>
</dbReference>
<dbReference type="RefSeq" id="WP_108904275.1">
    <property type="nucleotide sequence ID" value="NZ_CP029187.1"/>
</dbReference>
<dbReference type="PANTHER" id="PTHR12121:SF36">
    <property type="entry name" value="ENDONUCLEASE_EXONUCLEASE_PHOSPHATASE DOMAIN-CONTAINING PROTEIN"/>
    <property type="match status" value="1"/>
</dbReference>
<dbReference type="SUPFAM" id="SSF56219">
    <property type="entry name" value="DNase I-like"/>
    <property type="match status" value="1"/>
</dbReference>
<dbReference type="OrthoDB" id="9793162at2"/>
<sequence>MNNLHKTILLLLFSISALGQNLKVMTYNLRFDNPADGENRWDLRKDFLCRQIQFYNPDFFGTQEGKLHQLKYIDSTMIHYSYIGIGRDSSPTGGEFSAIFYNSTKFKVLKQSTFWLSETPNVVSKGWDAMFERICTYGLFENMKTKQRFYVFNTHFDHVGELARTNSAKLIVSKINAINTENVPVILTGDFNSEIKSTAYKFMSSWMNDSKVISEELPFGPSGTFNNFEFNKPVTLLIDYIFTSKDNISVTKYAVLSDSRDCKYPSDHLPVYVELFLKK</sequence>
<dbReference type="InterPro" id="IPR050410">
    <property type="entry name" value="CCR4/nocturin_mRNA_transcr"/>
</dbReference>
<dbReference type="KEGG" id="fpal:HYN49_11645"/>
<organism evidence="2 3">
    <name type="scientific">Flavobacterium pallidum</name>
    <dbReference type="NCBI Taxonomy" id="2172098"/>
    <lineage>
        <taxon>Bacteria</taxon>
        <taxon>Pseudomonadati</taxon>
        <taxon>Bacteroidota</taxon>
        <taxon>Flavobacteriia</taxon>
        <taxon>Flavobacteriales</taxon>
        <taxon>Flavobacteriaceae</taxon>
        <taxon>Flavobacterium</taxon>
    </lineage>
</organism>
<dbReference type="GO" id="GO:0000175">
    <property type="term" value="F:3'-5'-RNA exonuclease activity"/>
    <property type="evidence" value="ECO:0007669"/>
    <property type="project" value="TreeGrafter"/>
</dbReference>
<protein>
    <submittedName>
        <fullName evidence="2">Endonuclease/exonuclease/phosphatase</fullName>
    </submittedName>
</protein>
<dbReference type="Pfam" id="PF03372">
    <property type="entry name" value="Exo_endo_phos"/>
    <property type="match status" value="1"/>
</dbReference>
<dbReference type="Gene3D" id="3.60.10.10">
    <property type="entry name" value="Endonuclease/exonuclease/phosphatase"/>
    <property type="match status" value="1"/>
</dbReference>
<dbReference type="GO" id="GO:0004519">
    <property type="term" value="F:endonuclease activity"/>
    <property type="evidence" value="ECO:0007669"/>
    <property type="project" value="UniProtKB-KW"/>
</dbReference>
<keyword evidence="2" id="KW-0255">Endonuclease</keyword>
<name>A0A2S1SJA3_9FLAO</name>
<keyword evidence="3" id="KW-1185">Reference proteome</keyword>
<dbReference type="Proteomes" id="UP000244937">
    <property type="component" value="Chromosome"/>
</dbReference>
<keyword evidence="2" id="KW-0269">Exonuclease</keyword>
<evidence type="ECO:0000259" key="1">
    <source>
        <dbReference type="Pfam" id="PF03372"/>
    </source>
</evidence>
<keyword evidence="2" id="KW-0378">Hydrolase</keyword>
<keyword evidence="2" id="KW-0540">Nuclease</keyword>
<feature type="domain" description="Endonuclease/exonuclease/phosphatase" evidence="1">
    <location>
        <begin position="25"/>
        <end position="268"/>
    </location>
</feature>
<gene>
    <name evidence="2" type="ORF">HYN49_11645</name>
</gene>
<dbReference type="PANTHER" id="PTHR12121">
    <property type="entry name" value="CARBON CATABOLITE REPRESSOR PROTEIN 4"/>
    <property type="match status" value="1"/>
</dbReference>
<dbReference type="InterPro" id="IPR005135">
    <property type="entry name" value="Endo/exonuclease/phosphatase"/>
</dbReference>
<proteinExistence type="predicted"/>
<reference evidence="2 3" key="1">
    <citation type="submission" date="2018-05" db="EMBL/GenBank/DDBJ databases">
        <title>Genome sequencing of Flavobacterium sp. HYN0049.</title>
        <authorList>
            <person name="Yi H."/>
            <person name="Baek C."/>
        </authorList>
    </citation>
    <scope>NUCLEOTIDE SEQUENCE [LARGE SCALE GENOMIC DNA]</scope>
    <source>
        <strain evidence="2 3">HYN0049</strain>
    </source>
</reference>
<dbReference type="InterPro" id="IPR036691">
    <property type="entry name" value="Endo/exonu/phosph_ase_sf"/>
</dbReference>
<dbReference type="EMBL" id="CP029187">
    <property type="protein sequence ID" value="AWI26498.1"/>
    <property type="molecule type" value="Genomic_DNA"/>
</dbReference>
<accession>A0A2S1SJA3</accession>